<feature type="signal peptide" evidence="2">
    <location>
        <begin position="1"/>
        <end position="19"/>
    </location>
</feature>
<keyword evidence="4" id="KW-0645">Protease</keyword>
<keyword evidence="2" id="KW-0732">Signal</keyword>
<dbReference type="PRINTS" id="PR00792">
    <property type="entry name" value="PEPSIN"/>
</dbReference>
<comment type="caution">
    <text evidence="4">The sequence shown here is derived from an EMBL/GenBank/DDBJ whole genome shotgun (WGS) entry which is preliminary data.</text>
</comment>
<dbReference type="OrthoDB" id="3089at2759"/>
<dbReference type="PANTHER" id="PTHR47966:SF51">
    <property type="entry name" value="BETA-SITE APP-CLEAVING ENZYME, ISOFORM A-RELATED"/>
    <property type="match status" value="1"/>
</dbReference>
<evidence type="ECO:0000259" key="3">
    <source>
        <dbReference type="PROSITE" id="PS51767"/>
    </source>
</evidence>
<dbReference type="InterPro" id="IPR034164">
    <property type="entry name" value="Pepsin-like_dom"/>
</dbReference>
<keyword evidence="5" id="KW-1185">Reference proteome</keyword>
<sequence>MTFWSLVLSLSLISSHVLALENEPRKGIHLPLVRREVRREGLHKRAGNASIGIGDFVDVTYNVLVQVGEVETPLVLDTGSADLWVISDTCIGNCSSSVPLYPQTTFSPSGLTVQLLYGDSRTGTHATGPIGKDAAGIAGLSLQDQYLAAIVDTNTTVLETGSAGILGLGFPAISVVWRQLIQAQLSGVPTKKGKRVHMDLDYHRPAFPSFDFMFSSVPPQAHAKRQNATALSTPEFIDSFATLGPLFSRMISQHELAQPMFATTLQRDSIDIGGNVGQLSIGELPSGIASESLTWVPLRAYSVAEHGLPPPTDAPNEVYPLVWEIAIDDVYFDGAKLARSALSAPTITLSALVDTGNSLIRGPQDVIASIMDSLGGETFDCSVPHNLTFLIGGKSFPIDPRDFIHQTTSESNEPACSANLAVTDPPSADGFLYSWSLGDPFLKSVLAAFYYGNLTRPSQDPPRIGLMSTVPSDGGERLKQAISAAEAVNAPLAATSHAAPSGTYAASATGVGGVPQATSVSNTNTDASANAARGTHGIVSASLSLALCGLVTALALL</sequence>
<gene>
    <name evidence="4" type="ORF">PsYK624_162800</name>
</gene>
<feature type="domain" description="Peptidase A1" evidence="3">
    <location>
        <begin position="61"/>
        <end position="467"/>
    </location>
</feature>
<keyword evidence="4" id="KW-0378">Hydrolase</keyword>
<name>A0A9P3LN91_9APHY</name>
<dbReference type="AlphaFoldDB" id="A0A9P3LN91"/>
<reference evidence="4 5" key="1">
    <citation type="submission" date="2021-08" db="EMBL/GenBank/DDBJ databases">
        <title>Draft Genome Sequence of Phanerochaete sordida strain YK-624.</title>
        <authorList>
            <person name="Mori T."/>
            <person name="Dohra H."/>
            <person name="Suzuki T."/>
            <person name="Kawagishi H."/>
            <person name="Hirai H."/>
        </authorList>
    </citation>
    <scope>NUCLEOTIDE SEQUENCE [LARGE SCALE GENOMIC DNA]</scope>
    <source>
        <strain evidence="4 5">YK-624</strain>
    </source>
</reference>
<dbReference type="InterPro" id="IPR021109">
    <property type="entry name" value="Peptidase_aspartic_dom_sf"/>
</dbReference>
<organism evidence="4 5">
    <name type="scientific">Phanerochaete sordida</name>
    <dbReference type="NCBI Taxonomy" id="48140"/>
    <lineage>
        <taxon>Eukaryota</taxon>
        <taxon>Fungi</taxon>
        <taxon>Dikarya</taxon>
        <taxon>Basidiomycota</taxon>
        <taxon>Agaricomycotina</taxon>
        <taxon>Agaricomycetes</taxon>
        <taxon>Polyporales</taxon>
        <taxon>Phanerochaetaceae</taxon>
        <taxon>Phanerochaete</taxon>
    </lineage>
</organism>
<evidence type="ECO:0000256" key="2">
    <source>
        <dbReference type="SAM" id="SignalP"/>
    </source>
</evidence>
<dbReference type="Gene3D" id="2.40.70.10">
    <property type="entry name" value="Acid Proteases"/>
    <property type="match status" value="2"/>
</dbReference>
<dbReference type="GO" id="GO:0004190">
    <property type="term" value="F:aspartic-type endopeptidase activity"/>
    <property type="evidence" value="ECO:0007669"/>
    <property type="project" value="InterPro"/>
</dbReference>
<protein>
    <submittedName>
        <fullName evidence="4">Acid protease</fullName>
    </submittedName>
</protein>
<evidence type="ECO:0000313" key="5">
    <source>
        <dbReference type="Proteomes" id="UP000703269"/>
    </source>
</evidence>
<dbReference type="Proteomes" id="UP000703269">
    <property type="component" value="Unassembled WGS sequence"/>
</dbReference>
<dbReference type="InterPro" id="IPR033121">
    <property type="entry name" value="PEPTIDASE_A1"/>
</dbReference>
<dbReference type="PROSITE" id="PS51767">
    <property type="entry name" value="PEPTIDASE_A1"/>
    <property type="match status" value="1"/>
</dbReference>
<dbReference type="Pfam" id="PF00026">
    <property type="entry name" value="Asp"/>
    <property type="match status" value="2"/>
</dbReference>
<evidence type="ECO:0000256" key="1">
    <source>
        <dbReference type="ARBA" id="ARBA00007447"/>
    </source>
</evidence>
<dbReference type="PANTHER" id="PTHR47966">
    <property type="entry name" value="BETA-SITE APP-CLEAVING ENZYME, ISOFORM A-RELATED"/>
    <property type="match status" value="1"/>
</dbReference>
<dbReference type="GO" id="GO:0006508">
    <property type="term" value="P:proteolysis"/>
    <property type="evidence" value="ECO:0007669"/>
    <property type="project" value="UniProtKB-KW"/>
</dbReference>
<accession>A0A9P3LN91</accession>
<feature type="chain" id="PRO_5040302148" evidence="2">
    <location>
        <begin position="20"/>
        <end position="557"/>
    </location>
</feature>
<dbReference type="SUPFAM" id="SSF50630">
    <property type="entry name" value="Acid proteases"/>
    <property type="match status" value="1"/>
</dbReference>
<comment type="similarity">
    <text evidence="1">Belongs to the peptidase A1 family.</text>
</comment>
<dbReference type="CDD" id="cd05471">
    <property type="entry name" value="pepsin_like"/>
    <property type="match status" value="1"/>
</dbReference>
<dbReference type="InterPro" id="IPR001461">
    <property type="entry name" value="Aspartic_peptidase_A1"/>
</dbReference>
<evidence type="ECO:0000313" key="4">
    <source>
        <dbReference type="EMBL" id="GJF00003.1"/>
    </source>
</evidence>
<dbReference type="EMBL" id="BPQB01000128">
    <property type="protein sequence ID" value="GJF00003.1"/>
    <property type="molecule type" value="Genomic_DNA"/>
</dbReference>
<proteinExistence type="inferred from homology"/>